<evidence type="ECO:0008006" key="4">
    <source>
        <dbReference type="Google" id="ProtNLM"/>
    </source>
</evidence>
<organism evidence="3">
    <name type="scientific">Trypanosoma vivax (strain Y486)</name>
    <dbReference type="NCBI Taxonomy" id="1055687"/>
    <lineage>
        <taxon>Eukaryota</taxon>
        <taxon>Discoba</taxon>
        <taxon>Euglenozoa</taxon>
        <taxon>Kinetoplastea</taxon>
        <taxon>Metakinetoplastina</taxon>
        <taxon>Trypanosomatida</taxon>
        <taxon>Trypanosomatidae</taxon>
        <taxon>Trypanosoma</taxon>
        <taxon>Duttonella</taxon>
    </lineage>
</organism>
<gene>
    <name evidence="3" type="ORF">TVY486_1102410</name>
</gene>
<feature type="chain" id="PRO_5003409919" description="Secreted protein" evidence="2">
    <location>
        <begin position="22"/>
        <end position="206"/>
    </location>
</feature>
<dbReference type="EMBL" id="HE573027">
    <property type="protein sequence ID" value="CCC52756.1"/>
    <property type="molecule type" value="Genomic_DNA"/>
</dbReference>
<evidence type="ECO:0000313" key="3">
    <source>
        <dbReference type="EMBL" id="CCC52756.1"/>
    </source>
</evidence>
<accession>G0UAC3</accession>
<evidence type="ECO:0000256" key="2">
    <source>
        <dbReference type="SAM" id="SignalP"/>
    </source>
</evidence>
<evidence type="ECO:0000256" key="1">
    <source>
        <dbReference type="SAM" id="MobiDB-lite"/>
    </source>
</evidence>
<sequence>MRACPMCMYIVSHLHFGVAHACTLARAAVVGQRPQRRGAAQTSRMVTVRKGRRHQTSVPPSDGEALVFALCPGARETAAIVRQSRPKEGGGPEDQRKVSPGLWSYKRAPARGDTSSGAGYSRATKMTATNRWLSHKEKTEWALRPIKQGNRFTSWSFTPIHTCVFHRRQNSSCSQPQSQSLSLLLSLFAMQRAHCKNEPACAFKAR</sequence>
<proteinExistence type="predicted"/>
<protein>
    <recommendedName>
        <fullName evidence="4">Secreted protein</fullName>
    </recommendedName>
</protein>
<reference evidence="3" key="1">
    <citation type="journal article" date="2012" name="Proc. Natl. Acad. Sci. U.S.A.">
        <title>Antigenic diversity is generated by distinct evolutionary mechanisms in African trypanosome species.</title>
        <authorList>
            <person name="Jackson A.P."/>
            <person name="Berry A."/>
            <person name="Aslett M."/>
            <person name="Allison H.C."/>
            <person name="Burton P."/>
            <person name="Vavrova-Anderson J."/>
            <person name="Brown R."/>
            <person name="Browne H."/>
            <person name="Corton N."/>
            <person name="Hauser H."/>
            <person name="Gamble J."/>
            <person name="Gilderthorp R."/>
            <person name="Marcello L."/>
            <person name="McQuillan J."/>
            <person name="Otto T.D."/>
            <person name="Quail M.A."/>
            <person name="Sanders M.J."/>
            <person name="van Tonder A."/>
            <person name="Ginger M.L."/>
            <person name="Field M.C."/>
            <person name="Barry J.D."/>
            <person name="Hertz-Fowler C."/>
            <person name="Berriman M."/>
        </authorList>
    </citation>
    <scope>NUCLEOTIDE SEQUENCE</scope>
    <source>
        <strain evidence="3">Y486</strain>
    </source>
</reference>
<name>G0UAC3_TRYVY</name>
<feature type="region of interest" description="Disordered" evidence="1">
    <location>
        <begin position="82"/>
        <end position="121"/>
    </location>
</feature>
<keyword evidence="2" id="KW-0732">Signal</keyword>
<feature type="compositionally biased region" description="Basic and acidic residues" evidence="1">
    <location>
        <begin position="85"/>
        <end position="97"/>
    </location>
</feature>
<dbReference type="AlphaFoldDB" id="G0UAC3"/>
<feature type="signal peptide" evidence="2">
    <location>
        <begin position="1"/>
        <end position="21"/>
    </location>
</feature>